<protein>
    <submittedName>
        <fullName evidence="1">Uncharacterized protein</fullName>
    </submittedName>
</protein>
<sequence>HKVYRPRREGWAPCAKTRRTTNLNPSRKGREASNSNRLVLTVSIERLESFHPSLGWHPGSVKSVGACLHGPCPWSSVPPQFPVSSFEKRIPSTRPLQTDKATRVPSHVSFRGFPPSLYYPSPIVLHIITSNDALTFPYLPVPEHPGHPDPTALFRSGLRKQLQDT</sequence>
<accession>H1VFF0</accession>
<proteinExistence type="predicted"/>
<dbReference type="Proteomes" id="UP000007174">
    <property type="component" value="Unassembled WGS sequence"/>
</dbReference>
<organism evidence="1 2">
    <name type="scientific">Colletotrichum higginsianum (strain IMI 349063)</name>
    <name type="common">Crucifer anthracnose fungus</name>
    <dbReference type="NCBI Taxonomy" id="759273"/>
    <lineage>
        <taxon>Eukaryota</taxon>
        <taxon>Fungi</taxon>
        <taxon>Dikarya</taxon>
        <taxon>Ascomycota</taxon>
        <taxon>Pezizomycotina</taxon>
        <taxon>Sordariomycetes</taxon>
        <taxon>Hypocreomycetidae</taxon>
        <taxon>Glomerellales</taxon>
        <taxon>Glomerellaceae</taxon>
        <taxon>Colletotrichum</taxon>
        <taxon>Colletotrichum destructivum species complex</taxon>
    </lineage>
</organism>
<dbReference type="EMBL" id="CACQ02003236">
    <property type="protein sequence ID" value="CCF38953.1"/>
    <property type="molecule type" value="Genomic_DNA"/>
</dbReference>
<feature type="non-terminal residue" evidence="1">
    <location>
        <position position="1"/>
    </location>
</feature>
<evidence type="ECO:0000313" key="1">
    <source>
        <dbReference type="EMBL" id="CCF38953.1"/>
    </source>
</evidence>
<name>H1VFF0_COLHI</name>
<reference evidence="2" key="1">
    <citation type="journal article" date="2012" name="Nat. Genet.">
        <title>Lifestyle transitions in plant pathogenic Colletotrichum fungi deciphered by genome and transcriptome analyses.</title>
        <authorList>
            <person name="O'Connell R.J."/>
            <person name="Thon M.R."/>
            <person name="Hacquard S."/>
            <person name="Amyotte S.G."/>
            <person name="Kleemann J."/>
            <person name="Torres M.F."/>
            <person name="Damm U."/>
            <person name="Buiate E.A."/>
            <person name="Epstein L."/>
            <person name="Alkan N."/>
            <person name="Altmueller J."/>
            <person name="Alvarado-Balderrama L."/>
            <person name="Bauser C.A."/>
            <person name="Becker C."/>
            <person name="Birren B.W."/>
            <person name="Chen Z."/>
            <person name="Choi J."/>
            <person name="Crouch J.A."/>
            <person name="Duvick J.P."/>
            <person name="Farman M.A."/>
            <person name="Gan P."/>
            <person name="Heiman D."/>
            <person name="Henrissat B."/>
            <person name="Howard R.J."/>
            <person name="Kabbage M."/>
            <person name="Koch C."/>
            <person name="Kracher B."/>
            <person name="Kubo Y."/>
            <person name="Law A.D."/>
            <person name="Lebrun M.-H."/>
            <person name="Lee Y.-H."/>
            <person name="Miyara I."/>
            <person name="Moore N."/>
            <person name="Neumann U."/>
            <person name="Nordstroem K."/>
            <person name="Panaccione D.G."/>
            <person name="Panstruga R."/>
            <person name="Place M."/>
            <person name="Proctor R.H."/>
            <person name="Prusky D."/>
            <person name="Rech G."/>
            <person name="Reinhardt R."/>
            <person name="Rollins J.A."/>
            <person name="Rounsley S."/>
            <person name="Schardl C.L."/>
            <person name="Schwartz D.C."/>
            <person name="Shenoy N."/>
            <person name="Shirasu K."/>
            <person name="Sikhakolli U.R."/>
            <person name="Stueber K."/>
            <person name="Sukno S.A."/>
            <person name="Sweigard J.A."/>
            <person name="Takano Y."/>
            <person name="Takahara H."/>
            <person name="Trail F."/>
            <person name="van der Does H.C."/>
            <person name="Voll L.M."/>
            <person name="Will I."/>
            <person name="Young S."/>
            <person name="Zeng Q."/>
            <person name="Zhang J."/>
            <person name="Zhou S."/>
            <person name="Dickman M.B."/>
            <person name="Schulze-Lefert P."/>
            <person name="Ver Loren van Themaat E."/>
            <person name="Ma L.-J."/>
            <person name="Vaillancourt L.J."/>
        </authorList>
    </citation>
    <scope>NUCLEOTIDE SEQUENCE [LARGE SCALE GENOMIC DNA]</scope>
    <source>
        <strain evidence="2">IMI 349063</strain>
    </source>
</reference>
<evidence type="ECO:0000313" key="2">
    <source>
        <dbReference type="Proteomes" id="UP000007174"/>
    </source>
</evidence>
<gene>
    <name evidence="1" type="ORF">CH063_09908</name>
</gene>
<dbReference type="HOGENOM" id="CLU_1614759_0_0_1"/>
<dbReference type="AlphaFoldDB" id="H1VFF0"/>